<keyword evidence="1" id="KW-1133">Transmembrane helix</keyword>
<gene>
    <name evidence="2" type="ORF">DFP90_105250</name>
</gene>
<name>A0A3D9HK71_9PROT</name>
<dbReference type="EMBL" id="QRDW01000005">
    <property type="protein sequence ID" value="RED49878.1"/>
    <property type="molecule type" value="Genomic_DNA"/>
</dbReference>
<proteinExistence type="predicted"/>
<protein>
    <submittedName>
        <fullName evidence="2">Uncharacterized protein</fullName>
    </submittedName>
</protein>
<feature type="transmembrane region" description="Helical" evidence="1">
    <location>
        <begin position="6"/>
        <end position="23"/>
    </location>
</feature>
<accession>A0A3D9HK71</accession>
<comment type="caution">
    <text evidence="2">The sequence shown here is derived from an EMBL/GenBank/DDBJ whole genome shotgun (WGS) entry which is preliminary data.</text>
</comment>
<dbReference type="AlphaFoldDB" id="A0A3D9HK71"/>
<evidence type="ECO:0000313" key="3">
    <source>
        <dbReference type="Proteomes" id="UP000256845"/>
    </source>
</evidence>
<dbReference type="Proteomes" id="UP000256845">
    <property type="component" value="Unassembled WGS sequence"/>
</dbReference>
<sequence>MLDTLSILISSALLIYVIVRAILLDRSRPWYPEADEIREREKAEAQTLDAEG</sequence>
<evidence type="ECO:0000256" key="1">
    <source>
        <dbReference type="SAM" id="Phobius"/>
    </source>
</evidence>
<keyword evidence="1" id="KW-0472">Membrane</keyword>
<reference evidence="2 3" key="1">
    <citation type="submission" date="2018-07" db="EMBL/GenBank/DDBJ databases">
        <title>Genomic Encyclopedia of Type Strains, Phase III (KMG-III): the genomes of soil and plant-associated and newly described type strains.</title>
        <authorList>
            <person name="Whitman W."/>
        </authorList>
    </citation>
    <scope>NUCLEOTIDE SEQUENCE [LARGE SCALE GENOMIC DNA]</scope>
    <source>
        <strain evidence="2 3">CECT 8488</strain>
    </source>
</reference>
<keyword evidence="3" id="KW-1185">Reference proteome</keyword>
<keyword evidence="1" id="KW-0812">Transmembrane</keyword>
<organism evidence="2 3">
    <name type="scientific">Aestuariispira insulae</name>
    <dbReference type="NCBI Taxonomy" id="1461337"/>
    <lineage>
        <taxon>Bacteria</taxon>
        <taxon>Pseudomonadati</taxon>
        <taxon>Pseudomonadota</taxon>
        <taxon>Alphaproteobacteria</taxon>
        <taxon>Rhodospirillales</taxon>
        <taxon>Kiloniellaceae</taxon>
        <taxon>Aestuariispira</taxon>
    </lineage>
</organism>
<dbReference type="RefSeq" id="WP_181905356.1">
    <property type="nucleotide sequence ID" value="NZ_QRDW01000005.1"/>
</dbReference>
<evidence type="ECO:0000313" key="2">
    <source>
        <dbReference type="EMBL" id="RED49878.1"/>
    </source>
</evidence>